<dbReference type="AlphaFoldDB" id="A0A495VZ31"/>
<feature type="region of interest" description="Disordered" evidence="1">
    <location>
        <begin position="92"/>
        <end position="116"/>
    </location>
</feature>
<evidence type="ECO:0000313" key="3">
    <source>
        <dbReference type="Proteomes" id="UP000282084"/>
    </source>
</evidence>
<accession>A0A495VZ31</accession>
<keyword evidence="3" id="KW-1185">Reference proteome</keyword>
<name>A0A495VZ31_9PSEU</name>
<evidence type="ECO:0000256" key="1">
    <source>
        <dbReference type="SAM" id="MobiDB-lite"/>
    </source>
</evidence>
<proteinExistence type="predicted"/>
<protein>
    <recommendedName>
        <fullName evidence="4">YbaB/EbfC DNA-binding family protein</fullName>
    </recommendedName>
</protein>
<organism evidence="2 3">
    <name type="scientific">Saccharothrix australiensis</name>
    <dbReference type="NCBI Taxonomy" id="2072"/>
    <lineage>
        <taxon>Bacteria</taxon>
        <taxon>Bacillati</taxon>
        <taxon>Actinomycetota</taxon>
        <taxon>Actinomycetes</taxon>
        <taxon>Pseudonocardiales</taxon>
        <taxon>Pseudonocardiaceae</taxon>
        <taxon>Saccharothrix</taxon>
    </lineage>
</organism>
<dbReference type="Proteomes" id="UP000282084">
    <property type="component" value="Unassembled WGS sequence"/>
</dbReference>
<reference evidence="2 3" key="1">
    <citation type="submission" date="2018-10" db="EMBL/GenBank/DDBJ databases">
        <title>Sequencing the genomes of 1000 actinobacteria strains.</title>
        <authorList>
            <person name="Klenk H.-P."/>
        </authorList>
    </citation>
    <scope>NUCLEOTIDE SEQUENCE [LARGE SCALE GENOMIC DNA]</scope>
    <source>
        <strain evidence="2 3">DSM 43800</strain>
    </source>
</reference>
<sequence length="235" mass="24681">MKDDRRWGFEEADDWEYAAERRAAPKHSAEQDDADSAIGVDASGAVTVVVGPDGQARAVTLIADWRRALDPRGLGGAVLSAANNATMQALARGMEAARESTPDSSGPRTPVAPADSPLTAQDALRLFDAVTAELAAFTSELDHAVDTPVTVESAGGHVRGTVRTGQVIGFEADGRWAHGAPNREIEGELVEVLRKLHADGSPSRLADGPRGPAIAELRALASDPDTLLRRVGLLP</sequence>
<dbReference type="EMBL" id="RBXO01000001">
    <property type="protein sequence ID" value="RKT54120.1"/>
    <property type="molecule type" value="Genomic_DNA"/>
</dbReference>
<dbReference type="RefSeq" id="WP_121005400.1">
    <property type="nucleotide sequence ID" value="NZ_RBXO01000001.1"/>
</dbReference>
<dbReference type="OrthoDB" id="3697557at2"/>
<evidence type="ECO:0008006" key="4">
    <source>
        <dbReference type="Google" id="ProtNLM"/>
    </source>
</evidence>
<evidence type="ECO:0000313" key="2">
    <source>
        <dbReference type="EMBL" id="RKT54120.1"/>
    </source>
</evidence>
<gene>
    <name evidence="2" type="ORF">C8E97_2723</name>
</gene>
<comment type="caution">
    <text evidence="2">The sequence shown here is derived from an EMBL/GenBank/DDBJ whole genome shotgun (WGS) entry which is preliminary data.</text>
</comment>